<dbReference type="CDD" id="cd00609">
    <property type="entry name" value="AAT_like"/>
    <property type="match status" value="1"/>
</dbReference>
<dbReference type="OrthoDB" id="594134at2"/>
<organism evidence="2 3">
    <name type="scientific">Maribacter algarum</name>
    <name type="common">ex Zhang et al. 2020</name>
    <dbReference type="NCBI Taxonomy" id="2578118"/>
    <lineage>
        <taxon>Bacteria</taxon>
        <taxon>Pseudomonadati</taxon>
        <taxon>Bacteroidota</taxon>
        <taxon>Flavobacteriia</taxon>
        <taxon>Flavobacteriales</taxon>
        <taxon>Flavobacteriaceae</taxon>
        <taxon>Maribacter</taxon>
    </lineage>
</organism>
<comment type="caution">
    <text evidence="2">The sequence shown here is derived from an EMBL/GenBank/DDBJ whole genome shotgun (WGS) entry which is preliminary data.</text>
</comment>
<dbReference type="InterPro" id="IPR015421">
    <property type="entry name" value="PyrdxlP-dep_Trfase_major"/>
</dbReference>
<evidence type="ECO:0000313" key="3">
    <source>
        <dbReference type="Proteomes" id="UP000310314"/>
    </source>
</evidence>
<dbReference type="AlphaFoldDB" id="A0A5S3PVJ0"/>
<feature type="domain" description="Aminotransferase class I/classII large" evidence="1">
    <location>
        <begin position="50"/>
        <end position="352"/>
    </location>
</feature>
<sequence>MKIKPFKLERYYTVNEFSARYSLCNSDSEAMTINNLLSFEEDAKDKFHNLWLGYTESKGHPDLRRDIASIYAIINPENLLVCTGAQEPIFLFAQANLEPYDEVIVQSPCYQSLQSVPESIGCKVAHWNVKYKGDKPTFDIEKLKSMVNSKTKAIFLNAPHNPTGFHFSKEEQQAIVEIARANDSIIFCDEVYRELEHKPEYAIPAFADAYENGVSVGVMSKSYGLPGLRIGWIASQNIKILEKVAVLKEYTTICNAGPSEFLAGVALRNRKKILERNLDIIKENLPLYDAFFEKYNDLFSWHKPNAGPVALVKMHFDTDDMAFAERVLKEQSVLLLPGGVYDFGGFFRIGFGRTIMPKALEQFEKFVVANLVKA</sequence>
<keyword evidence="2" id="KW-0032">Aminotransferase</keyword>
<dbReference type="Proteomes" id="UP000310314">
    <property type="component" value="Unassembled WGS sequence"/>
</dbReference>
<evidence type="ECO:0000259" key="1">
    <source>
        <dbReference type="Pfam" id="PF00155"/>
    </source>
</evidence>
<name>A0A5S3PVJ0_9FLAO</name>
<dbReference type="InterPro" id="IPR015424">
    <property type="entry name" value="PyrdxlP-dep_Trfase"/>
</dbReference>
<protein>
    <submittedName>
        <fullName evidence="2">Aminotransferase class I/II-fold pyridoxal phosphate-dependent enzyme</fullName>
    </submittedName>
</protein>
<dbReference type="Pfam" id="PF00155">
    <property type="entry name" value="Aminotran_1_2"/>
    <property type="match status" value="1"/>
</dbReference>
<dbReference type="InterPro" id="IPR004839">
    <property type="entry name" value="Aminotransferase_I/II_large"/>
</dbReference>
<keyword evidence="2" id="KW-0808">Transferase</keyword>
<gene>
    <name evidence="2" type="ORF">FEE95_06060</name>
</gene>
<dbReference type="Gene3D" id="3.40.640.10">
    <property type="entry name" value="Type I PLP-dependent aspartate aminotransferase-like (Major domain)"/>
    <property type="match status" value="1"/>
</dbReference>
<dbReference type="GO" id="GO:0008483">
    <property type="term" value="F:transaminase activity"/>
    <property type="evidence" value="ECO:0007669"/>
    <property type="project" value="UniProtKB-KW"/>
</dbReference>
<reference evidence="2 3" key="1">
    <citation type="submission" date="2019-05" db="EMBL/GenBank/DDBJ databases">
        <authorList>
            <person name="Zhang J.-Y."/>
            <person name="Feg X."/>
            <person name="Du Z.-J."/>
        </authorList>
    </citation>
    <scope>NUCLEOTIDE SEQUENCE [LARGE SCALE GENOMIC DNA]</scope>
    <source>
        <strain evidence="2 3">RZ26</strain>
    </source>
</reference>
<dbReference type="EMBL" id="VATY01000001">
    <property type="protein sequence ID" value="TMM58995.1"/>
    <property type="molecule type" value="Genomic_DNA"/>
</dbReference>
<accession>A0A5S3PVJ0</accession>
<dbReference type="PANTHER" id="PTHR43510:SF1">
    <property type="entry name" value="AMINOTRANSFERASE FUNCTION, HYPOTHETICAL (EUROFUNG)"/>
    <property type="match status" value="1"/>
</dbReference>
<dbReference type="RefSeq" id="WP_138656928.1">
    <property type="nucleotide sequence ID" value="NZ_VATY01000001.1"/>
</dbReference>
<dbReference type="PANTHER" id="PTHR43510">
    <property type="entry name" value="AMINOTRANSFERASE FUNCTION, HYPOTHETICAL (EUROFUNG)"/>
    <property type="match status" value="1"/>
</dbReference>
<dbReference type="GO" id="GO:0030170">
    <property type="term" value="F:pyridoxal phosphate binding"/>
    <property type="evidence" value="ECO:0007669"/>
    <property type="project" value="InterPro"/>
</dbReference>
<dbReference type="SUPFAM" id="SSF53383">
    <property type="entry name" value="PLP-dependent transferases"/>
    <property type="match status" value="1"/>
</dbReference>
<evidence type="ECO:0000313" key="2">
    <source>
        <dbReference type="EMBL" id="TMM58995.1"/>
    </source>
</evidence>
<dbReference type="Gene3D" id="3.90.1150.10">
    <property type="entry name" value="Aspartate Aminotransferase, domain 1"/>
    <property type="match status" value="1"/>
</dbReference>
<dbReference type="InterPro" id="IPR015422">
    <property type="entry name" value="PyrdxlP-dep_Trfase_small"/>
</dbReference>
<keyword evidence="3" id="KW-1185">Reference proteome</keyword>
<proteinExistence type="predicted"/>